<dbReference type="InterPro" id="IPR009959">
    <property type="entry name" value="Cyclase_SnoaL-like"/>
</dbReference>
<dbReference type="PANTHER" id="PTHR38436:SF1">
    <property type="entry name" value="ESTER CYCLASE"/>
    <property type="match status" value="1"/>
</dbReference>
<accession>A0ABQ5W5L4</accession>
<dbReference type="RefSeq" id="WP_284340484.1">
    <property type="nucleotide sequence ID" value="NZ_BSNS01000011.1"/>
</dbReference>
<evidence type="ECO:0000313" key="1">
    <source>
        <dbReference type="EMBL" id="GLQ55043.1"/>
    </source>
</evidence>
<organism evidence="1 2">
    <name type="scientific">Devosia nitrariae</name>
    <dbReference type="NCBI Taxonomy" id="2071872"/>
    <lineage>
        <taxon>Bacteria</taxon>
        <taxon>Pseudomonadati</taxon>
        <taxon>Pseudomonadota</taxon>
        <taxon>Alphaproteobacteria</taxon>
        <taxon>Hyphomicrobiales</taxon>
        <taxon>Devosiaceae</taxon>
        <taxon>Devosia</taxon>
    </lineage>
</organism>
<evidence type="ECO:0008006" key="3">
    <source>
        <dbReference type="Google" id="ProtNLM"/>
    </source>
</evidence>
<dbReference type="PANTHER" id="PTHR38436">
    <property type="entry name" value="POLYKETIDE CYCLASE SNOAL-LIKE DOMAIN"/>
    <property type="match status" value="1"/>
</dbReference>
<protein>
    <recommendedName>
        <fullName evidence="3">Ester cyclase</fullName>
    </recommendedName>
</protein>
<sequence>MSNTYLNTDARGLAERNRQVALRFLDGTHSPNLVRIDVIDETVAPNVVCHGFPGGDPFDHESYKRFFRIFQSSFSEMEFALDALIADDRYVSARWSISCKFTGAFAGIEPTGQTVDFNGMVLYRLEDGLIVETWLHIDELSLLGQIGALPQAA</sequence>
<name>A0ABQ5W5L4_9HYPH</name>
<dbReference type="EMBL" id="BSNS01000011">
    <property type="protein sequence ID" value="GLQ55043.1"/>
    <property type="molecule type" value="Genomic_DNA"/>
</dbReference>
<comment type="caution">
    <text evidence="1">The sequence shown here is derived from an EMBL/GenBank/DDBJ whole genome shotgun (WGS) entry which is preliminary data.</text>
</comment>
<dbReference type="Pfam" id="PF07366">
    <property type="entry name" value="SnoaL"/>
    <property type="match status" value="1"/>
</dbReference>
<proteinExistence type="predicted"/>
<dbReference type="Proteomes" id="UP001156691">
    <property type="component" value="Unassembled WGS sequence"/>
</dbReference>
<reference evidence="2" key="1">
    <citation type="journal article" date="2019" name="Int. J. Syst. Evol. Microbiol.">
        <title>The Global Catalogue of Microorganisms (GCM) 10K type strain sequencing project: providing services to taxonomists for standard genome sequencing and annotation.</title>
        <authorList>
            <consortium name="The Broad Institute Genomics Platform"/>
            <consortium name="The Broad Institute Genome Sequencing Center for Infectious Disease"/>
            <person name="Wu L."/>
            <person name="Ma J."/>
        </authorList>
    </citation>
    <scope>NUCLEOTIDE SEQUENCE [LARGE SCALE GENOMIC DNA]</scope>
    <source>
        <strain evidence="2">NBRC 112416</strain>
    </source>
</reference>
<dbReference type="InterPro" id="IPR032710">
    <property type="entry name" value="NTF2-like_dom_sf"/>
</dbReference>
<dbReference type="SUPFAM" id="SSF54427">
    <property type="entry name" value="NTF2-like"/>
    <property type="match status" value="1"/>
</dbReference>
<keyword evidence="2" id="KW-1185">Reference proteome</keyword>
<evidence type="ECO:0000313" key="2">
    <source>
        <dbReference type="Proteomes" id="UP001156691"/>
    </source>
</evidence>
<gene>
    <name evidence="1" type="ORF">GCM10010862_23020</name>
</gene>
<dbReference type="Gene3D" id="3.10.450.50">
    <property type="match status" value="1"/>
</dbReference>